<keyword evidence="3" id="KW-1185">Reference proteome</keyword>
<sequence>MGITNDELKYLLNGSFTEATLDKLILMSDQDCKTWNGNPLFRQFQINVVGTSVGHWKAPKHIQEWATSVLMEHLEDQDIEKEAAAKRAAAAKADEEAAAARKADAEKKKADKLAIEMEASAVRDDARRAAKAAAAKQAAAAADKASLQAFARAANEALARECTKKSANCVASDIYFEGDDLIAFD</sequence>
<keyword evidence="1" id="KW-0175">Coiled coil</keyword>
<feature type="coiled-coil region" evidence="1">
    <location>
        <begin position="74"/>
        <end position="108"/>
    </location>
</feature>
<dbReference type="AlphaFoldDB" id="A0A2T4GHL5"/>
<comment type="caution">
    <text evidence="2">The sequence shown here is derived from an EMBL/GenBank/DDBJ whole genome shotgun (WGS) entry which is preliminary data.</text>
</comment>
<organism evidence="2 3">
    <name type="scientific">Fusarium culmorum</name>
    <dbReference type="NCBI Taxonomy" id="5516"/>
    <lineage>
        <taxon>Eukaryota</taxon>
        <taxon>Fungi</taxon>
        <taxon>Dikarya</taxon>
        <taxon>Ascomycota</taxon>
        <taxon>Pezizomycotina</taxon>
        <taxon>Sordariomycetes</taxon>
        <taxon>Hypocreomycetidae</taxon>
        <taxon>Hypocreales</taxon>
        <taxon>Nectriaceae</taxon>
        <taxon>Fusarium</taxon>
    </lineage>
</organism>
<proteinExistence type="predicted"/>
<evidence type="ECO:0000313" key="2">
    <source>
        <dbReference type="EMBL" id="PTD03068.1"/>
    </source>
</evidence>
<dbReference type="Proteomes" id="UP000241587">
    <property type="component" value="Unassembled WGS sequence"/>
</dbReference>
<dbReference type="OMA" id="ATSVLME"/>
<reference evidence="2 3" key="1">
    <citation type="submission" date="2018-02" db="EMBL/GenBank/DDBJ databases">
        <title>Fusarium culmorum secondary metabolites in fungal-bacterial-plant interactions.</title>
        <authorList>
            <person name="Schmidt R."/>
        </authorList>
    </citation>
    <scope>NUCLEOTIDE SEQUENCE [LARGE SCALE GENOMIC DNA]</scope>
    <source>
        <strain evidence="2 3">PV</strain>
    </source>
</reference>
<protein>
    <submittedName>
        <fullName evidence="2">Uncharacterized protein</fullName>
    </submittedName>
</protein>
<gene>
    <name evidence="2" type="ORF">FCULG_00009277</name>
</gene>
<dbReference type="OrthoDB" id="10434160at2759"/>
<evidence type="ECO:0000256" key="1">
    <source>
        <dbReference type="SAM" id="Coils"/>
    </source>
</evidence>
<name>A0A2T4GHL5_FUSCU</name>
<evidence type="ECO:0000313" key="3">
    <source>
        <dbReference type="Proteomes" id="UP000241587"/>
    </source>
</evidence>
<accession>A0A2T4GHL5</accession>
<dbReference type="EMBL" id="PVEM01000016">
    <property type="protein sequence ID" value="PTD03068.1"/>
    <property type="molecule type" value="Genomic_DNA"/>
</dbReference>